<keyword evidence="10" id="KW-0812">Transmembrane</keyword>
<feature type="region of interest" description="Disordered" evidence="9">
    <location>
        <begin position="31"/>
        <end position="50"/>
    </location>
</feature>
<evidence type="ECO:0000256" key="6">
    <source>
        <dbReference type="ARBA" id="ARBA00023136"/>
    </source>
</evidence>
<evidence type="ECO:0000256" key="5">
    <source>
        <dbReference type="ARBA" id="ARBA00022729"/>
    </source>
</evidence>
<keyword evidence="3" id="KW-1003">Cell membrane</keyword>
<evidence type="ECO:0000256" key="9">
    <source>
        <dbReference type="SAM" id="MobiDB-lite"/>
    </source>
</evidence>
<dbReference type="Pfam" id="PF25079">
    <property type="entry name" value="COB_C"/>
    <property type="match status" value="1"/>
</dbReference>
<evidence type="ECO:0000313" key="13">
    <source>
        <dbReference type="EMBL" id="CAL1370561.1"/>
    </source>
</evidence>
<evidence type="ECO:0000256" key="8">
    <source>
        <dbReference type="ARBA" id="ARBA00023288"/>
    </source>
</evidence>
<feature type="transmembrane region" description="Helical" evidence="10">
    <location>
        <begin position="654"/>
        <end position="672"/>
    </location>
</feature>
<evidence type="ECO:0000256" key="1">
    <source>
        <dbReference type="ARBA" id="ARBA00004609"/>
    </source>
</evidence>
<evidence type="ECO:0000256" key="10">
    <source>
        <dbReference type="SAM" id="Phobius"/>
    </source>
</evidence>
<evidence type="ECO:0000256" key="3">
    <source>
        <dbReference type="ARBA" id="ARBA00022475"/>
    </source>
</evidence>
<dbReference type="PANTHER" id="PTHR31052:SF19">
    <property type="entry name" value="COBRA-LIKE PROTEIN 7"/>
    <property type="match status" value="1"/>
</dbReference>
<dbReference type="Proteomes" id="UP001497516">
    <property type="component" value="Chromosome 2"/>
</dbReference>
<dbReference type="InterPro" id="IPR056900">
    <property type="entry name" value="COB_C"/>
</dbReference>
<keyword evidence="14" id="KW-1185">Reference proteome</keyword>
<feature type="chain" id="PRO_5043673902" description="COBRA C-terminal domain-containing protein" evidence="11">
    <location>
        <begin position="28"/>
        <end position="674"/>
    </location>
</feature>
<dbReference type="GO" id="GO:0010215">
    <property type="term" value="P:cellulose microfibril organization"/>
    <property type="evidence" value="ECO:0007669"/>
    <property type="project" value="InterPro"/>
</dbReference>
<comment type="similarity">
    <text evidence="2">Belongs to the COBRA family.</text>
</comment>
<dbReference type="GO" id="GO:0098552">
    <property type="term" value="C:side of membrane"/>
    <property type="evidence" value="ECO:0007669"/>
    <property type="project" value="UniProtKB-KW"/>
</dbReference>
<feature type="signal peptide" evidence="11">
    <location>
        <begin position="1"/>
        <end position="27"/>
    </location>
</feature>
<dbReference type="InterPro" id="IPR006918">
    <property type="entry name" value="COBRA_pln"/>
</dbReference>
<evidence type="ECO:0000256" key="7">
    <source>
        <dbReference type="ARBA" id="ARBA00023180"/>
    </source>
</evidence>
<keyword evidence="5 11" id="KW-0732">Signal</keyword>
<feature type="domain" description="COBRA C-terminal" evidence="12">
    <location>
        <begin position="434"/>
        <end position="648"/>
    </location>
</feature>
<evidence type="ECO:0000256" key="4">
    <source>
        <dbReference type="ARBA" id="ARBA00022622"/>
    </source>
</evidence>
<dbReference type="PANTHER" id="PTHR31052">
    <property type="entry name" value="COBRA-LIKE PROTEIN 7"/>
    <property type="match status" value="1"/>
</dbReference>
<gene>
    <name evidence="13" type="ORF">LTRI10_LOCUS12678</name>
</gene>
<dbReference type="Pfam" id="PF04833">
    <property type="entry name" value="COBRA"/>
    <property type="match status" value="1"/>
</dbReference>
<evidence type="ECO:0000259" key="12">
    <source>
        <dbReference type="Pfam" id="PF25079"/>
    </source>
</evidence>
<accession>A0AAV2DBT0</accession>
<dbReference type="AlphaFoldDB" id="A0AAV2DBT0"/>
<sequence>MARNGDRPYSLSFLFLLITLLLPQSLAQPAAPAPLPPPANPPLPPPPPPQKAACNGVFVSYVANGGGSAIAPTNPSNQAYRFSGGVTVTNNDVKELKAWRVFVGFQFDEVLVSADKAVLDDGTPLPAAVGKNGTVLAGFPQSDLKTAIQTAGDSTQTEVQVQLIGSRFGPPPNDTNPALPANITLRNAGYSCPDSSTQGNMLWVCCQRNDTAATPPTDQQDDSNFLPRQSGDLIIMYDILSAYDTNYLAQVAISNNHPLARLDNWQLSWEWMRDEFIFAMRGAYPLLVDTSECIYGSQGQHYLQMDFSQALNCQRRPTIIDLPPTRANDSTLGMLPFCCRNGTILPPNMDPTKSTSVFQMQVYKMPPDLNRTGFVPPQNWGIVGTLNPDFQCGSPLQVSPTQFPDPSGLPSSRAAVASWQVVCNIKRLEESRPKCCVSFSAFYNSSIIPCNTCACGCNQQKQQQTCNPNEEALFMPYESLSVPYDNRTIKTLAWADTNKRPIPNPIPCGDNCGVSINWHLVSDFREGWTTRITVFNWGQATFADWFAAVQLVDSAVAGFEDVYSFNGTVLPNSTNTIFMQGLPGLNFLLPQRPAGNPKKDFPVPGMLQSVMSFTKKHTPLVDVVNGGDGFPTKVVFNGEECVLPTFRPSHGHRTAASISLVLCLLVALASLVRY</sequence>
<reference evidence="13 14" key="1">
    <citation type="submission" date="2024-04" db="EMBL/GenBank/DDBJ databases">
        <authorList>
            <person name="Fracassetti M."/>
        </authorList>
    </citation>
    <scope>NUCLEOTIDE SEQUENCE [LARGE SCALE GENOMIC DNA]</scope>
</reference>
<protein>
    <recommendedName>
        <fullName evidence="12">COBRA C-terminal domain-containing protein</fullName>
    </recommendedName>
</protein>
<keyword evidence="6 10" id="KW-0472">Membrane</keyword>
<comment type="subcellular location">
    <subcellularLocation>
        <location evidence="1">Cell membrane</location>
        <topology evidence="1">Lipid-anchor</topology>
        <topology evidence="1">GPI-anchor</topology>
    </subcellularLocation>
</comment>
<dbReference type="EMBL" id="OZ034815">
    <property type="protein sequence ID" value="CAL1370561.1"/>
    <property type="molecule type" value="Genomic_DNA"/>
</dbReference>
<keyword evidence="4" id="KW-0336">GPI-anchor</keyword>
<name>A0AAV2DBT0_9ROSI</name>
<keyword evidence="10" id="KW-1133">Transmembrane helix</keyword>
<keyword evidence="7" id="KW-0325">Glycoprotein</keyword>
<evidence type="ECO:0000313" key="14">
    <source>
        <dbReference type="Proteomes" id="UP001497516"/>
    </source>
</evidence>
<keyword evidence="8" id="KW-0449">Lipoprotein</keyword>
<evidence type="ECO:0000256" key="2">
    <source>
        <dbReference type="ARBA" id="ARBA00005507"/>
    </source>
</evidence>
<dbReference type="GO" id="GO:0005886">
    <property type="term" value="C:plasma membrane"/>
    <property type="evidence" value="ECO:0007669"/>
    <property type="project" value="UniProtKB-SubCell"/>
</dbReference>
<organism evidence="13 14">
    <name type="scientific">Linum trigynum</name>
    <dbReference type="NCBI Taxonomy" id="586398"/>
    <lineage>
        <taxon>Eukaryota</taxon>
        <taxon>Viridiplantae</taxon>
        <taxon>Streptophyta</taxon>
        <taxon>Embryophyta</taxon>
        <taxon>Tracheophyta</taxon>
        <taxon>Spermatophyta</taxon>
        <taxon>Magnoliopsida</taxon>
        <taxon>eudicotyledons</taxon>
        <taxon>Gunneridae</taxon>
        <taxon>Pentapetalae</taxon>
        <taxon>rosids</taxon>
        <taxon>fabids</taxon>
        <taxon>Malpighiales</taxon>
        <taxon>Linaceae</taxon>
        <taxon>Linum</taxon>
    </lineage>
</organism>
<evidence type="ECO:0000256" key="11">
    <source>
        <dbReference type="SAM" id="SignalP"/>
    </source>
</evidence>
<proteinExistence type="inferred from homology"/>